<organism evidence="3 4">
    <name type="scientific">Xylaria bambusicola</name>
    <dbReference type="NCBI Taxonomy" id="326684"/>
    <lineage>
        <taxon>Eukaryota</taxon>
        <taxon>Fungi</taxon>
        <taxon>Dikarya</taxon>
        <taxon>Ascomycota</taxon>
        <taxon>Pezizomycotina</taxon>
        <taxon>Sordariomycetes</taxon>
        <taxon>Xylariomycetidae</taxon>
        <taxon>Xylariales</taxon>
        <taxon>Xylariaceae</taxon>
        <taxon>Xylaria</taxon>
    </lineage>
</organism>
<evidence type="ECO:0000313" key="4">
    <source>
        <dbReference type="Proteomes" id="UP001305414"/>
    </source>
</evidence>
<evidence type="ECO:0000313" key="3">
    <source>
        <dbReference type="EMBL" id="KAK5628441.1"/>
    </source>
</evidence>
<keyword evidence="2" id="KW-1133">Transmembrane helix</keyword>
<gene>
    <name evidence="3" type="ORF">RRF57_004156</name>
</gene>
<sequence length="173" mass="18857">MRSKWNDAPEVATHTNLPEVYYPAPALVAPYHVHGENLGSIPLNPFSQSKDTATFIESPKSFYPGTNSIQNYDDHSTRGDLPPTEPYRRRTLRRICGCSSIVLVLSVLIAALSITVIGLAAGTGVQTNRAKKAESKLASQLIIDRGCSKNPDSITGTQYTSDCEFRTELEGSD</sequence>
<proteinExistence type="predicted"/>
<reference evidence="3 4" key="1">
    <citation type="submission" date="2023-10" db="EMBL/GenBank/DDBJ databases">
        <title>Draft genome sequence of Xylaria bambusicola isolate GMP-LS, the root and basal stem rot pathogen of sugarcane in Indonesia.</title>
        <authorList>
            <person name="Selvaraj P."/>
            <person name="Muralishankar V."/>
            <person name="Muruganantham S."/>
            <person name="Sp S."/>
            <person name="Haryani S."/>
            <person name="Lau K.J.X."/>
            <person name="Naqvi N.I."/>
        </authorList>
    </citation>
    <scope>NUCLEOTIDE SEQUENCE [LARGE SCALE GENOMIC DNA]</scope>
    <source>
        <strain evidence="3">GMP-LS</strain>
    </source>
</reference>
<keyword evidence="2" id="KW-0812">Transmembrane</keyword>
<dbReference type="EMBL" id="JAWHQM010000008">
    <property type="protein sequence ID" value="KAK5628441.1"/>
    <property type="molecule type" value="Genomic_DNA"/>
</dbReference>
<keyword evidence="2" id="KW-0472">Membrane</keyword>
<name>A0AAN7ULG5_9PEZI</name>
<keyword evidence="4" id="KW-1185">Reference proteome</keyword>
<accession>A0AAN7ULG5</accession>
<feature type="region of interest" description="Disordered" evidence="1">
    <location>
        <begin position="66"/>
        <end position="85"/>
    </location>
</feature>
<evidence type="ECO:0000256" key="1">
    <source>
        <dbReference type="SAM" id="MobiDB-lite"/>
    </source>
</evidence>
<feature type="transmembrane region" description="Helical" evidence="2">
    <location>
        <begin position="95"/>
        <end position="121"/>
    </location>
</feature>
<evidence type="ECO:0000256" key="2">
    <source>
        <dbReference type="SAM" id="Phobius"/>
    </source>
</evidence>
<comment type="caution">
    <text evidence="3">The sequence shown here is derived from an EMBL/GenBank/DDBJ whole genome shotgun (WGS) entry which is preliminary data.</text>
</comment>
<dbReference type="Proteomes" id="UP001305414">
    <property type="component" value="Unassembled WGS sequence"/>
</dbReference>
<dbReference type="AlphaFoldDB" id="A0AAN7ULG5"/>
<protein>
    <submittedName>
        <fullName evidence="3">Uncharacterized protein</fullName>
    </submittedName>
</protein>